<dbReference type="GO" id="GO:0004568">
    <property type="term" value="F:chitinase activity"/>
    <property type="evidence" value="ECO:0007669"/>
    <property type="project" value="InterPro"/>
</dbReference>
<dbReference type="PROSITE" id="PS50941">
    <property type="entry name" value="CHIT_BIND_I_2"/>
    <property type="match status" value="1"/>
</dbReference>
<dbReference type="PANTHER" id="PTHR22595">
    <property type="entry name" value="CHITINASE-RELATED"/>
    <property type="match status" value="1"/>
</dbReference>
<dbReference type="PANTHER" id="PTHR22595:SF119">
    <property type="entry name" value="ENDOCHITINASE EP3-LIKE"/>
    <property type="match status" value="1"/>
</dbReference>
<dbReference type="Gene3D" id="3.30.20.10">
    <property type="entry name" value="Endochitinase, domain 2"/>
    <property type="match status" value="1"/>
</dbReference>
<reference evidence="9" key="2">
    <citation type="submission" date="2021-03" db="UniProtKB">
        <authorList>
            <consortium name="EnsemblPlants"/>
        </authorList>
    </citation>
    <scope>IDENTIFICATION</scope>
</reference>
<evidence type="ECO:0000256" key="5">
    <source>
        <dbReference type="PIRSR" id="PIRSR001060-2"/>
    </source>
</evidence>
<feature type="domain" description="Chitin-binding type-1" evidence="8">
    <location>
        <begin position="33"/>
        <end position="71"/>
    </location>
</feature>
<evidence type="ECO:0000256" key="2">
    <source>
        <dbReference type="ARBA" id="ARBA00022821"/>
    </source>
</evidence>
<dbReference type="Gramene" id="evm.model.02.3248">
    <property type="protein sequence ID" value="cds.evm.model.02.3248"/>
    <property type="gene ID" value="evm.TU.02.3248"/>
</dbReference>
<reference evidence="9" key="1">
    <citation type="submission" date="2018-11" db="EMBL/GenBank/DDBJ databases">
        <authorList>
            <person name="Grassa J C."/>
        </authorList>
    </citation>
    <scope>NUCLEOTIDE SEQUENCE [LARGE SCALE GENOMIC DNA]</scope>
</reference>
<feature type="disulfide bond" evidence="5 6">
    <location>
        <begin position="46"/>
        <end position="60"/>
    </location>
</feature>
<dbReference type="GO" id="GO:0008061">
    <property type="term" value="F:chitin binding"/>
    <property type="evidence" value="ECO:0007669"/>
    <property type="project" value="UniProtKB-UniRule"/>
</dbReference>
<accession>A0A803P0H5</accession>
<dbReference type="Gene3D" id="1.10.530.10">
    <property type="match status" value="1"/>
</dbReference>
<dbReference type="GO" id="GO:0006032">
    <property type="term" value="P:chitin catabolic process"/>
    <property type="evidence" value="ECO:0007669"/>
    <property type="project" value="InterPro"/>
</dbReference>
<feature type="active site" description="Proton donor" evidence="4">
    <location>
        <position position="143"/>
    </location>
</feature>
<dbReference type="Gene3D" id="3.30.60.10">
    <property type="entry name" value="Endochitinase-like"/>
    <property type="match status" value="1"/>
</dbReference>
<name>A0A803P0H5_CANSA</name>
<dbReference type="CDD" id="cd00035">
    <property type="entry name" value="ChtBD1"/>
    <property type="match status" value="1"/>
</dbReference>
<dbReference type="PROSITE" id="PS00026">
    <property type="entry name" value="CHIT_BIND_I_1"/>
    <property type="match status" value="1"/>
</dbReference>
<evidence type="ECO:0000256" key="7">
    <source>
        <dbReference type="SAM" id="SignalP"/>
    </source>
</evidence>
<dbReference type="InterPro" id="IPR023346">
    <property type="entry name" value="Lysozyme-like_dom_sf"/>
</dbReference>
<feature type="disulfide bond" evidence="5">
    <location>
        <begin position="99"/>
        <end position="148"/>
    </location>
</feature>
<dbReference type="PROSITE" id="PS00773">
    <property type="entry name" value="CHITINASE_19_1"/>
    <property type="match status" value="1"/>
</dbReference>
<feature type="chain" id="PRO_5031570079" description="Chitin-binding type-1 domain-containing protein" evidence="7">
    <location>
        <begin position="33"/>
        <end position="282"/>
    </location>
</feature>
<dbReference type="InterPro" id="IPR016283">
    <property type="entry name" value="Glyco_hydro_19"/>
</dbReference>
<evidence type="ECO:0000313" key="10">
    <source>
        <dbReference type="Proteomes" id="UP000596661"/>
    </source>
</evidence>
<dbReference type="EMBL" id="UZAU01000244">
    <property type="status" value="NOT_ANNOTATED_CDS"/>
    <property type="molecule type" value="Genomic_DNA"/>
</dbReference>
<evidence type="ECO:0000256" key="4">
    <source>
        <dbReference type="PIRSR" id="PIRSR001060-1"/>
    </source>
</evidence>
<dbReference type="GO" id="GO:0016998">
    <property type="term" value="P:cell wall macromolecule catabolic process"/>
    <property type="evidence" value="ECO:0007669"/>
    <property type="project" value="InterPro"/>
</dbReference>
<feature type="signal peptide" evidence="7">
    <location>
        <begin position="1"/>
        <end position="32"/>
    </location>
</feature>
<dbReference type="Proteomes" id="UP000596661">
    <property type="component" value="Chromosome 2"/>
</dbReference>
<keyword evidence="2" id="KW-0611">Plant defense</keyword>
<sequence>MASLKAQNNLKLPFFLLLGLIALLGVPKTCNAQTPCGSSTCAANECCSKSGFCGTDAAYCGGDCRGGACTTNGVSVGDIVTPQFFNDIMNNGIANNQGCPGQNFYSREVFLQALDSYPPFGRSGSVDDSKREIAAFFAHVTHETGSLCFIEESDNQAKVYCDQERVGEYPCNPSKRYYGRGPLQLTWNYNYGAAGRALEFNGLDSPEIVATDPLTSFKASLWYWMENVHSVLDQGFGATIQKINGPLECGGKEPTKVQSRIQFYQNYCQQLNVDVGNPNLSC</sequence>
<dbReference type="InterPro" id="IPR001002">
    <property type="entry name" value="Chitin-bd_1"/>
</dbReference>
<comment type="caution">
    <text evidence="6">Lacks conserved residue(s) required for the propagation of feature annotation.</text>
</comment>
<dbReference type="SUPFAM" id="SSF57016">
    <property type="entry name" value="Plant lectins/antimicrobial peptides"/>
    <property type="match status" value="1"/>
</dbReference>
<dbReference type="CDD" id="cd00325">
    <property type="entry name" value="chitinase_GH19"/>
    <property type="match status" value="1"/>
</dbReference>
<dbReference type="Pfam" id="PF00182">
    <property type="entry name" value="Glyco_hydro_19"/>
    <property type="match status" value="2"/>
</dbReference>
<evidence type="ECO:0000256" key="3">
    <source>
        <dbReference type="ARBA" id="ARBA00023157"/>
    </source>
</evidence>
<evidence type="ECO:0000259" key="8">
    <source>
        <dbReference type="PROSITE" id="PS50941"/>
    </source>
</evidence>
<dbReference type="OrthoDB" id="5985073at2759"/>
<dbReference type="GO" id="GO:0006952">
    <property type="term" value="P:defense response"/>
    <property type="evidence" value="ECO:0007669"/>
    <property type="project" value="UniProtKB-KW"/>
</dbReference>
<dbReference type="InterPro" id="IPR036861">
    <property type="entry name" value="Endochitinase-like_sf"/>
</dbReference>
<keyword evidence="3 5" id="KW-1015">Disulfide bond</keyword>
<keyword evidence="7" id="KW-0732">Signal</keyword>
<evidence type="ECO:0000313" key="9">
    <source>
        <dbReference type="EnsemblPlants" id="cds.evm.model.02.3248"/>
    </source>
</evidence>
<feature type="disulfide bond" evidence="5 6">
    <location>
        <begin position="41"/>
        <end position="53"/>
    </location>
</feature>
<proteinExistence type="predicted"/>
<dbReference type="InterPro" id="IPR000726">
    <property type="entry name" value="Glyco_hydro_19_cat"/>
</dbReference>
<keyword evidence="1 6" id="KW-0147">Chitin-binding</keyword>
<feature type="disulfide bond" evidence="5">
    <location>
        <begin position="161"/>
        <end position="171"/>
    </location>
</feature>
<keyword evidence="10" id="KW-1185">Reference proteome</keyword>
<dbReference type="FunFam" id="3.30.20.10:FF:000001">
    <property type="entry name" value="Endochitinase (Chitinase)"/>
    <property type="match status" value="1"/>
</dbReference>
<dbReference type="GO" id="GO:0005975">
    <property type="term" value="P:carbohydrate metabolic process"/>
    <property type="evidence" value="ECO:0007669"/>
    <property type="project" value="InterPro"/>
</dbReference>
<dbReference type="SUPFAM" id="SSF53955">
    <property type="entry name" value="Lysozyme-like"/>
    <property type="match status" value="1"/>
</dbReference>
<dbReference type="EnsemblPlants" id="evm.model.02.3248">
    <property type="protein sequence ID" value="cds.evm.model.02.3248"/>
    <property type="gene ID" value="evm.TU.02.3248"/>
</dbReference>
<evidence type="ECO:0000256" key="6">
    <source>
        <dbReference type="PROSITE-ProRule" id="PRU00261"/>
    </source>
</evidence>
<protein>
    <recommendedName>
        <fullName evidence="8">Chitin-binding type-1 domain-containing protein</fullName>
    </recommendedName>
</protein>
<dbReference type="PIRSF" id="PIRSF001060">
    <property type="entry name" value="Endochitinase"/>
    <property type="match status" value="1"/>
</dbReference>
<dbReference type="OMA" id="QADANCA"/>
<dbReference type="SMART" id="SM00270">
    <property type="entry name" value="ChtBD1"/>
    <property type="match status" value="1"/>
</dbReference>
<feature type="disulfide bond" evidence="5">
    <location>
        <begin position="249"/>
        <end position="282"/>
    </location>
</feature>
<evidence type="ECO:0000256" key="1">
    <source>
        <dbReference type="ARBA" id="ARBA00022669"/>
    </source>
</evidence>
<dbReference type="AlphaFoldDB" id="A0A803P0H5"/>
<dbReference type="InterPro" id="IPR018371">
    <property type="entry name" value="Chitin-binding_1_CS"/>
</dbReference>
<organism evidence="9 10">
    <name type="scientific">Cannabis sativa</name>
    <name type="common">Hemp</name>
    <name type="synonym">Marijuana</name>
    <dbReference type="NCBI Taxonomy" id="3483"/>
    <lineage>
        <taxon>Eukaryota</taxon>
        <taxon>Viridiplantae</taxon>
        <taxon>Streptophyta</taxon>
        <taxon>Embryophyta</taxon>
        <taxon>Tracheophyta</taxon>
        <taxon>Spermatophyta</taxon>
        <taxon>Magnoliopsida</taxon>
        <taxon>eudicotyledons</taxon>
        <taxon>Gunneridae</taxon>
        <taxon>Pentapetalae</taxon>
        <taxon>rosids</taxon>
        <taxon>fabids</taxon>
        <taxon>Rosales</taxon>
        <taxon>Cannabaceae</taxon>
        <taxon>Cannabis</taxon>
    </lineage>
</organism>